<dbReference type="STRING" id="92696.A0A4R0R927"/>
<dbReference type="InterPro" id="IPR001077">
    <property type="entry name" value="COMT_C"/>
</dbReference>
<dbReference type="Gene3D" id="3.40.50.150">
    <property type="entry name" value="Vaccinia Virus protein VP39"/>
    <property type="match status" value="1"/>
</dbReference>
<evidence type="ECO:0000259" key="4">
    <source>
        <dbReference type="Pfam" id="PF00891"/>
    </source>
</evidence>
<evidence type="ECO:0000313" key="6">
    <source>
        <dbReference type="EMBL" id="TCD60509.1"/>
    </source>
</evidence>
<dbReference type="SUPFAM" id="SSF53335">
    <property type="entry name" value="S-adenosyl-L-methionine-dependent methyltransferases"/>
    <property type="match status" value="1"/>
</dbReference>
<proteinExistence type="predicted"/>
<dbReference type="GO" id="GO:0032259">
    <property type="term" value="P:methylation"/>
    <property type="evidence" value="ECO:0007669"/>
    <property type="project" value="UniProtKB-KW"/>
</dbReference>
<dbReference type="GO" id="GO:0046983">
    <property type="term" value="F:protein dimerization activity"/>
    <property type="evidence" value="ECO:0007669"/>
    <property type="project" value="InterPro"/>
</dbReference>
<feature type="domain" description="O-methyltransferase C-terminal" evidence="4">
    <location>
        <begin position="198"/>
        <end position="427"/>
    </location>
</feature>
<dbReference type="PANTHER" id="PTHR43712:SF2">
    <property type="entry name" value="O-METHYLTRANSFERASE CICE"/>
    <property type="match status" value="1"/>
</dbReference>
<dbReference type="InterPro" id="IPR012967">
    <property type="entry name" value="COMT_dimerisation"/>
</dbReference>
<dbReference type="PANTHER" id="PTHR43712">
    <property type="entry name" value="PUTATIVE (AFU_ORTHOLOGUE AFUA_4G14580)-RELATED"/>
    <property type="match status" value="1"/>
</dbReference>
<dbReference type="AlphaFoldDB" id="A0A4R0R927"/>
<dbReference type="SUPFAM" id="SSF46785">
    <property type="entry name" value="Winged helix' DNA-binding domain"/>
    <property type="match status" value="1"/>
</dbReference>
<dbReference type="Pfam" id="PF08100">
    <property type="entry name" value="Dimerisation"/>
    <property type="match status" value="1"/>
</dbReference>
<keyword evidence="1" id="KW-0489">Methyltransferase</keyword>
<dbReference type="Gene3D" id="1.10.10.10">
    <property type="entry name" value="Winged helix-like DNA-binding domain superfamily/Winged helix DNA-binding domain"/>
    <property type="match status" value="1"/>
</dbReference>
<keyword evidence="2" id="KW-0808">Transferase</keyword>
<evidence type="ECO:0000313" key="7">
    <source>
        <dbReference type="Proteomes" id="UP000292702"/>
    </source>
</evidence>
<keyword evidence="3" id="KW-0949">S-adenosyl-L-methionine</keyword>
<dbReference type="GO" id="GO:0008171">
    <property type="term" value="F:O-methyltransferase activity"/>
    <property type="evidence" value="ECO:0007669"/>
    <property type="project" value="InterPro"/>
</dbReference>
<organism evidence="6 7">
    <name type="scientific">Steccherinum ochraceum</name>
    <dbReference type="NCBI Taxonomy" id="92696"/>
    <lineage>
        <taxon>Eukaryota</taxon>
        <taxon>Fungi</taxon>
        <taxon>Dikarya</taxon>
        <taxon>Basidiomycota</taxon>
        <taxon>Agaricomycotina</taxon>
        <taxon>Agaricomycetes</taxon>
        <taxon>Polyporales</taxon>
        <taxon>Steccherinaceae</taxon>
        <taxon>Steccherinum</taxon>
    </lineage>
</organism>
<name>A0A4R0R927_9APHY</name>
<dbReference type="Proteomes" id="UP000292702">
    <property type="component" value="Unassembled WGS sequence"/>
</dbReference>
<dbReference type="PROSITE" id="PS51683">
    <property type="entry name" value="SAM_OMT_II"/>
    <property type="match status" value="1"/>
</dbReference>
<evidence type="ECO:0000256" key="3">
    <source>
        <dbReference type="ARBA" id="ARBA00022691"/>
    </source>
</evidence>
<dbReference type="InterPro" id="IPR036390">
    <property type="entry name" value="WH_DNA-bd_sf"/>
</dbReference>
<gene>
    <name evidence="6" type="ORF">EIP91_009955</name>
</gene>
<evidence type="ECO:0000256" key="2">
    <source>
        <dbReference type="ARBA" id="ARBA00022679"/>
    </source>
</evidence>
<feature type="domain" description="O-methyltransferase dimerisation" evidence="5">
    <location>
        <begin position="85"/>
        <end position="159"/>
    </location>
</feature>
<evidence type="ECO:0000259" key="5">
    <source>
        <dbReference type="Pfam" id="PF08100"/>
    </source>
</evidence>
<dbReference type="InterPro" id="IPR016461">
    <property type="entry name" value="COMT-like"/>
</dbReference>
<comment type="caution">
    <text evidence="6">The sequence shown here is derived from an EMBL/GenBank/DDBJ whole genome shotgun (WGS) entry which is preliminary data.</text>
</comment>
<reference evidence="6 7" key="1">
    <citation type="submission" date="2018-11" db="EMBL/GenBank/DDBJ databases">
        <title>Genome assembly of Steccherinum ochraceum LE-BIN_3174, the white-rot fungus of the Steccherinaceae family (The Residual Polyporoid clade, Polyporales, Basidiomycota).</title>
        <authorList>
            <person name="Fedorova T.V."/>
            <person name="Glazunova O.A."/>
            <person name="Landesman E.O."/>
            <person name="Moiseenko K.V."/>
            <person name="Psurtseva N.V."/>
            <person name="Savinova O.S."/>
            <person name="Shakhova N.V."/>
            <person name="Tyazhelova T.V."/>
            <person name="Vasina D.V."/>
        </authorList>
    </citation>
    <scope>NUCLEOTIDE SEQUENCE [LARGE SCALE GENOMIC DNA]</scope>
    <source>
        <strain evidence="6 7">LE-BIN_3174</strain>
    </source>
</reference>
<dbReference type="CDD" id="cd02440">
    <property type="entry name" value="AdoMet_MTases"/>
    <property type="match status" value="1"/>
</dbReference>
<dbReference type="OrthoDB" id="2410195at2759"/>
<accession>A0A4R0R927</accession>
<sequence length="453" mass="50161">MNPATSFAQLDSLVALITSAVNDAKEEYSRLNLAVPDLASVDAHPMDSMPVPRKLKKAAEIVNGACAQLSTLLLSPYHALYLRCNDYITSISMRVAYEAKVADHLKEHPQGLHVSEIAARNGLEQGKLARLLRVLATKQCFREVKDDVFANNRLSVLLCSGTPSAGIVGLSLTEQFQGGNVLYQTLTDKVTGPSYAPNHSSFSRAHGGHPLWQYYREVNPAYGKRFSAAMKGFGHTLSTETMVHGFPWNNLPPETSVCDLGSGIGYISLDIMRLNPGVRIVLQDLEETIEHAKAFWQDNAHEAVSEGRVRFVPVDFFKEPPVAGCDIYYIKQCIHNWKDEESKVLLANIRKVMKPTSRIILQEYVMPHLSPSSEDSEEAHFIAQAPAPLLPSFGEGRLLQHYLDIAVMILTNSRERTLSEFKQLGNAVGLEIAEVWDCGELSALEYRLPQGST</sequence>
<dbReference type="InterPro" id="IPR029063">
    <property type="entry name" value="SAM-dependent_MTases_sf"/>
</dbReference>
<dbReference type="EMBL" id="RWJN01000587">
    <property type="protein sequence ID" value="TCD60509.1"/>
    <property type="molecule type" value="Genomic_DNA"/>
</dbReference>
<protein>
    <submittedName>
        <fullName evidence="6">Uncharacterized protein</fullName>
    </submittedName>
</protein>
<evidence type="ECO:0000256" key="1">
    <source>
        <dbReference type="ARBA" id="ARBA00022603"/>
    </source>
</evidence>
<dbReference type="Pfam" id="PF00891">
    <property type="entry name" value="Methyltransf_2"/>
    <property type="match status" value="1"/>
</dbReference>
<dbReference type="InterPro" id="IPR036388">
    <property type="entry name" value="WH-like_DNA-bd_sf"/>
</dbReference>
<keyword evidence="7" id="KW-1185">Reference proteome</keyword>